<dbReference type="VEuPathDB" id="MicrosporidiaDB:M153_2230002210"/>
<comment type="caution">
    <text evidence="2">The sequence shown here is derived from an EMBL/GenBank/DDBJ whole genome shotgun (WGS) entry which is preliminary data.</text>
</comment>
<gene>
    <name evidence="2" type="ORF">M153_2230002210</name>
</gene>
<reference evidence="2 3" key="1">
    <citation type="submission" date="2015-07" db="EMBL/GenBank/DDBJ databases">
        <title>The genome of Pseudoloma neurophilia, a relevant intracellular parasite of the zebrafish.</title>
        <authorList>
            <person name="Ndikumana S."/>
            <person name="Pelin A."/>
            <person name="Sanders J."/>
            <person name="Corradi N."/>
        </authorList>
    </citation>
    <scope>NUCLEOTIDE SEQUENCE [LARGE SCALE GENOMIC DNA]</scope>
    <source>
        <strain evidence="2 3">MK1</strain>
    </source>
</reference>
<dbReference type="Proteomes" id="UP000051530">
    <property type="component" value="Unassembled WGS sequence"/>
</dbReference>
<dbReference type="EMBL" id="LGUB01000063">
    <property type="protein sequence ID" value="KRH94518.1"/>
    <property type="molecule type" value="Genomic_DNA"/>
</dbReference>
<accession>A0A0R0LYW0</accession>
<dbReference type="AlphaFoldDB" id="A0A0R0LYW0"/>
<evidence type="ECO:0000256" key="1">
    <source>
        <dbReference type="SAM" id="MobiDB-lite"/>
    </source>
</evidence>
<keyword evidence="3" id="KW-1185">Reference proteome</keyword>
<protein>
    <submittedName>
        <fullName evidence="2">Uncharacterized protein</fullName>
    </submittedName>
</protein>
<sequence>MTKSHLFVLAVLMNKKITLKDIDSNDQEFIEFLEVCVPGTYIDKLENGIVEFVPGVPLNKKHIQFNFTIEIHQFLDAILILCSFLEIEMDIIGLDTKNQRKLKSEQKNQTDEQNCYTSEIYHILPKLKVLSLFGVKIDYKIYHISDWQPKIKLNLINSQPVKNLHSTTLKNNPKRIFAHLFNHEDNKYLSRGILNWLKEKIEHIKVDVEWQEPREKNGQNSNHKKSNNDKNDIESEMLQKRRGVTCIFSCDYIFRCFTITKLNTDILQAEMTELFKEVLIQTIDDELLKIFLLAASLAIDTSNCEILESDISVLKEIGSILEVKWKLNNGKLAVKGINFQFE</sequence>
<name>A0A0R0LYW0_9MICR</name>
<evidence type="ECO:0000313" key="2">
    <source>
        <dbReference type="EMBL" id="KRH94518.1"/>
    </source>
</evidence>
<proteinExistence type="predicted"/>
<feature type="region of interest" description="Disordered" evidence="1">
    <location>
        <begin position="212"/>
        <end position="234"/>
    </location>
</feature>
<organism evidence="2 3">
    <name type="scientific">Pseudoloma neurophilia</name>
    <dbReference type="NCBI Taxonomy" id="146866"/>
    <lineage>
        <taxon>Eukaryota</taxon>
        <taxon>Fungi</taxon>
        <taxon>Fungi incertae sedis</taxon>
        <taxon>Microsporidia</taxon>
        <taxon>Pseudoloma</taxon>
    </lineage>
</organism>
<evidence type="ECO:0000313" key="3">
    <source>
        <dbReference type="Proteomes" id="UP000051530"/>
    </source>
</evidence>